<sequence>MDLTTNRNSSVYQNATGDGDNVARDKYITIYQGLAPEALRKPIELILSSIRERKREVAKIRLETIKATNLDSNSEAILDMLSIQLSLLEDDEKPKVHSSLLSTFKNSTDSVLCDLCLATLIRLDAKSNRIDDARERYFHADTSNSSYSQEAFYEFVATAEELEQAYEENRIDLDENQLNGLIRGALRAQQFELSLTIANRLNDIFPSFNSKVLLLFATACHLDIKLRNKHFWIISSTLKAEIIKLIDEVALLINESKGTDSRLLNIAASYWNNLRGEHKELDDICWKYIDEVEKVRPEIAAILCRFNTQDISDADDLDSKCNKAHRDKGYRAQLLNDIFAKKEISNDDFVIVSHFSDSKSLSKWVDSGGKIVGEEGIATDFNRLKLLLLTLPNKKLPDKNDRIEEIVLQADKVIERYKEKLHRLHPVPLLEITELLGAHPKLSVIACDLIKPLLPASDLWASPIVKSYFNALLSSQQMATLASALLIVNEAEWDSFIWRVQARHLEQLQNYPNAIQSIEEALKLDSNLLDAWHSLAYLYRKQEVTDDNLALMLKRIPDEVLARKSKMAVDLLIEIAKTGGFARAERIILAWFVENPNSCATEITNFHFGVTLGNKAAISVSERVGDCIAGVKFRKDKEESIKLLVGQVAVNHHRLLDVNSELGNALYQMNVGETKPHGMYDLTLLERLPPYVAAFQISLELRHEQNDGTDCFFALKLPEDPDAMLTFLERKLCMIKDDDIINNLNFPFVCKGHFLHSHSPVKAALEQLSTKKSVPCILPNFGEEEVTEIILDIYAIAYLAVTGLAYGANHSSINFVITQETKMVIEHWLAEINREDYLSVGVHPSGGLWRVTADEIRQSTQNIQKAFSLIIDKAEVIKPNLVDMPPLMLSIQDVVDISVYSSVCLSISNNIPWLCIDETFTHCIKDSGYKQANTVKFFIELGNSVAFEQKKDGLYLYAEQIIPYALSYNDLRLLSVSDDKHAHYFLAKILHLHPKAFSDTETAVAMLTELLVPVLIKSYVDGDILEGLRIRNPRNNGYAERVFSACCYVSMQCNDEVVAERKLAMLLCRLFVRFNAISPMIQVLRAMASGFLTGHFMDFPVINACIKEEYNNLGGVAKGS</sequence>
<proteinExistence type="predicted"/>
<keyword evidence="3" id="KW-1185">Reference proteome</keyword>
<evidence type="ECO:0000259" key="1">
    <source>
        <dbReference type="Pfam" id="PF20698"/>
    </source>
</evidence>
<organism evidence="2 3">
    <name type="scientific">Candidatus Methylobacter titanis</name>
    <dbReference type="NCBI Taxonomy" id="3053457"/>
    <lineage>
        <taxon>Bacteria</taxon>
        <taxon>Pseudomonadati</taxon>
        <taxon>Pseudomonadota</taxon>
        <taxon>Gammaproteobacteria</taxon>
        <taxon>Methylococcales</taxon>
        <taxon>Methylococcaceae</taxon>
        <taxon>Methylobacter</taxon>
    </lineage>
</organism>
<evidence type="ECO:0000313" key="3">
    <source>
        <dbReference type="Proteomes" id="UP001160519"/>
    </source>
</evidence>
<name>A0AA43Q2G4_9GAMM</name>
<dbReference type="InterPro" id="IPR048987">
    <property type="entry name" value="PIN-TPR-GreABC"/>
</dbReference>
<dbReference type="AlphaFoldDB" id="A0AA43Q2G4"/>
<feature type="domain" description="PIN" evidence="1">
    <location>
        <begin position="790"/>
        <end position="919"/>
    </location>
</feature>
<protein>
    <recommendedName>
        <fullName evidence="1">PIN domain-containing protein</fullName>
    </recommendedName>
</protein>
<dbReference type="Gene3D" id="1.25.40.10">
    <property type="entry name" value="Tetratricopeptide repeat domain"/>
    <property type="match status" value="1"/>
</dbReference>
<dbReference type="SUPFAM" id="SSF48452">
    <property type="entry name" value="TPR-like"/>
    <property type="match status" value="1"/>
</dbReference>
<accession>A0AA43Q2G4</accession>
<dbReference type="EMBL" id="JAQSDF010000010">
    <property type="protein sequence ID" value="MDI1230504.1"/>
    <property type="molecule type" value="Genomic_DNA"/>
</dbReference>
<reference evidence="2" key="1">
    <citation type="submission" date="2023-01" db="EMBL/GenBank/DDBJ databases">
        <title>Biogeochemical cycle of methane in antarctic sediments.</title>
        <authorList>
            <person name="Roldan D.M."/>
            <person name="Menes R.J."/>
        </authorList>
    </citation>
    <scope>NUCLEOTIDE SEQUENCE [LARGE SCALE GENOMIC DNA]</scope>
    <source>
        <strain evidence="2">K-2018 MAG008</strain>
    </source>
</reference>
<dbReference type="InterPro" id="IPR011990">
    <property type="entry name" value="TPR-like_helical_dom_sf"/>
</dbReference>
<dbReference type="Pfam" id="PF20698">
    <property type="entry name" value="PIN-TPR-GreABC"/>
    <property type="match status" value="1"/>
</dbReference>
<dbReference type="Proteomes" id="UP001160519">
    <property type="component" value="Unassembled WGS sequence"/>
</dbReference>
<comment type="caution">
    <text evidence="2">The sequence shown here is derived from an EMBL/GenBank/DDBJ whole genome shotgun (WGS) entry which is preliminary data.</text>
</comment>
<evidence type="ECO:0000313" key="2">
    <source>
        <dbReference type="EMBL" id="MDI1230504.1"/>
    </source>
</evidence>
<gene>
    <name evidence="2" type="ORF">PSU93_05070</name>
</gene>